<dbReference type="InterPro" id="IPR002575">
    <property type="entry name" value="Aminoglycoside_PTrfase"/>
</dbReference>
<dbReference type="SUPFAM" id="SSF56112">
    <property type="entry name" value="Protein kinase-like (PK-like)"/>
    <property type="match status" value="1"/>
</dbReference>
<feature type="domain" description="Aminoglycoside phosphotransferase" evidence="1">
    <location>
        <begin position="172"/>
        <end position="342"/>
    </location>
</feature>
<dbReference type="Proteomes" id="UP001244136">
    <property type="component" value="Chromosome"/>
</dbReference>
<reference evidence="2 3" key="1">
    <citation type="journal article" date="2008" name="Int. J. Syst. Evol. Microbiol.">
        <title>Tessaracoccus flavescens sp. nov., isolated from marine sediment.</title>
        <authorList>
            <person name="Lee D.W."/>
            <person name="Lee S.D."/>
        </authorList>
    </citation>
    <scope>NUCLEOTIDE SEQUENCE [LARGE SCALE GENOMIC DNA]</scope>
    <source>
        <strain evidence="2 3">T21</strain>
    </source>
</reference>
<organism evidence="2 3">
    <name type="scientific">Tessaracoccus lacteus</name>
    <dbReference type="NCBI Taxonomy" id="3041766"/>
    <lineage>
        <taxon>Bacteria</taxon>
        <taxon>Bacillati</taxon>
        <taxon>Actinomycetota</taxon>
        <taxon>Actinomycetes</taxon>
        <taxon>Propionibacteriales</taxon>
        <taxon>Propionibacteriaceae</taxon>
        <taxon>Tessaracoccus</taxon>
    </lineage>
</organism>
<sequence>MARPTVADDGLELLTGPRVEPLLRAAVEHQGGSLHTWSLDHVDSVPEQSTTATYLARIRWAHGERNELLGVSARSGDLVPSDERAEIFEDGTRKVAVWLYPHDPDLAGLPRAAFPELMAETLSGVLPRPVTGDQLRLTMIGYRPRRRAVVRVDVLDPREVFYVKVLRSKVFDDVHRRHALLRDAGIPAPEVALATQDNLLVTRELPGAALARALFEPGDPCTAEELVALLDSMPATVGALERRPPWSDAVGHYAKMVAATLPELADQLARLSERIEEELARYGGGDEPTHGDFHEGQLRVAGGRIVGMLDVDTIGPGRRADDLACLIGHLSTIQRMNARQEAKVRDLLARWVPVFDRRVDPVELRLRAAAVVISLATGPYRSQAPDWRTQTVAMVRSAEALVRQVVPDR</sequence>
<name>A0ABY8PVL9_9ACTN</name>
<accession>A0ABY8PVL9</accession>
<evidence type="ECO:0000313" key="3">
    <source>
        <dbReference type="Proteomes" id="UP001244136"/>
    </source>
</evidence>
<protein>
    <submittedName>
        <fullName evidence="2">Phosphotransferase</fullName>
    </submittedName>
</protein>
<gene>
    <name evidence="2" type="ORF">QH948_10155</name>
</gene>
<proteinExistence type="predicted"/>
<dbReference type="EMBL" id="CP123967">
    <property type="protein sequence ID" value="WGT46506.1"/>
    <property type="molecule type" value="Genomic_DNA"/>
</dbReference>
<dbReference type="Gene3D" id="3.90.1200.10">
    <property type="match status" value="1"/>
</dbReference>
<evidence type="ECO:0000259" key="1">
    <source>
        <dbReference type="Pfam" id="PF01636"/>
    </source>
</evidence>
<evidence type="ECO:0000313" key="2">
    <source>
        <dbReference type="EMBL" id="WGT46506.1"/>
    </source>
</evidence>
<keyword evidence="3" id="KW-1185">Reference proteome</keyword>
<dbReference type="Pfam" id="PF01636">
    <property type="entry name" value="APH"/>
    <property type="match status" value="1"/>
</dbReference>
<dbReference type="InterPro" id="IPR011009">
    <property type="entry name" value="Kinase-like_dom_sf"/>
</dbReference>